<dbReference type="Gene3D" id="3.40.50.300">
    <property type="entry name" value="P-loop containing nucleotide triphosphate hydrolases"/>
    <property type="match status" value="1"/>
</dbReference>
<proteinExistence type="predicted"/>
<reference evidence="3" key="1">
    <citation type="submission" date="2018-04" db="EMBL/GenBank/DDBJ databases">
        <authorList>
            <person name="Cornet L."/>
        </authorList>
    </citation>
    <scope>NUCLEOTIDE SEQUENCE [LARGE SCALE GENOMIC DNA]</scope>
</reference>
<evidence type="ECO:0000259" key="1">
    <source>
        <dbReference type="Pfam" id="PF01656"/>
    </source>
</evidence>
<dbReference type="CDD" id="cd02042">
    <property type="entry name" value="ParAB_family"/>
    <property type="match status" value="1"/>
</dbReference>
<sequence length="208" mass="22762">MQWIAVSNIKGGVGKSTIALSLAHWLAQKGYTVAVVDDDRNRTVSKWQARAAMNPNSEQPAFKIYPFEEIGKAEGCDYGIVDTAASVSDETIKEVTEFANIVLIPCTPDIDALTATQETADQVIANGGTYAILLNDCPRASKRENQDIAEAIADGEYELISQFVRHGIGIKRASLAGKTVEQMKGTQRLPWLDFNAAFQEFSTNYLEV</sequence>
<gene>
    <name evidence="2" type="ORF">DCF25_02475</name>
</gene>
<dbReference type="InterPro" id="IPR027417">
    <property type="entry name" value="P-loop_NTPase"/>
</dbReference>
<dbReference type="EMBL" id="QBMC01000008">
    <property type="protein sequence ID" value="PZO22649.1"/>
    <property type="molecule type" value="Genomic_DNA"/>
</dbReference>
<evidence type="ECO:0000313" key="2">
    <source>
        <dbReference type="EMBL" id="PZO22649.1"/>
    </source>
</evidence>
<reference evidence="2 3" key="2">
    <citation type="submission" date="2018-06" db="EMBL/GenBank/DDBJ databases">
        <title>Metagenomic assembly of (sub)arctic Cyanobacteria and their associated microbiome from non-axenic cultures.</title>
        <authorList>
            <person name="Baurain D."/>
        </authorList>
    </citation>
    <scope>NUCLEOTIDE SEQUENCE [LARGE SCALE GENOMIC DNA]</scope>
    <source>
        <strain evidence="2">ULC129bin1</strain>
    </source>
</reference>
<protein>
    <recommendedName>
        <fullName evidence="1">CobQ/CobB/MinD/ParA nucleotide binding domain-containing protein</fullName>
    </recommendedName>
</protein>
<dbReference type="Proteomes" id="UP000249354">
    <property type="component" value="Unassembled WGS sequence"/>
</dbReference>
<dbReference type="PANTHER" id="PTHR13696:SF96">
    <property type="entry name" value="COBQ_COBB_MIND_PARA NUCLEOTIDE BINDING DOMAIN-CONTAINING PROTEIN"/>
    <property type="match status" value="1"/>
</dbReference>
<accession>A0A2W4V0M1</accession>
<dbReference type="InterPro" id="IPR050678">
    <property type="entry name" value="DNA_Partitioning_ATPase"/>
</dbReference>
<evidence type="ECO:0000313" key="3">
    <source>
        <dbReference type="Proteomes" id="UP000249354"/>
    </source>
</evidence>
<dbReference type="PANTHER" id="PTHR13696">
    <property type="entry name" value="P-LOOP CONTAINING NUCLEOSIDE TRIPHOSPHATE HYDROLASE"/>
    <property type="match status" value="1"/>
</dbReference>
<dbReference type="InterPro" id="IPR002586">
    <property type="entry name" value="CobQ/CobB/MinD/ParA_Nub-bd_dom"/>
</dbReference>
<feature type="domain" description="CobQ/CobB/MinD/ParA nucleotide binding" evidence="1">
    <location>
        <begin position="4"/>
        <end position="177"/>
    </location>
</feature>
<dbReference type="Pfam" id="PF01656">
    <property type="entry name" value="CbiA"/>
    <property type="match status" value="1"/>
</dbReference>
<dbReference type="AlphaFoldDB" id="A0A2W4V0M1"/>
<dbReference type="SUPFAM" id="SSF52540">
    <property type="entry name" value="P-loop containing nucleoside triphosphate hydrolases"/>
    <property type="match status" value="1"/>
</dbReference>
<name>A0A2W4V0M1_9CYAN</name>
<comment type="caution">
    <text evidence="2">The sequence shown here is derived from an EMBL/GenBank/DDBJ whole genome shotgun (WGS) entry which is preliminary data.</text>
</comment>
<dbReference type="PIRSF" id="PIRSF009320">
    <property type="entry name" value="Nuc_binding_HP_1000"/>
    <property type="match status" value="1"/>
</dbReference>
<organism evidence="2 3">
    <name type="scientific">Leptolyngbya foveolarum</name>
    <dbReference type="NCBI Taxonomy" id="47253"/>
    <lineage>
        <taxon>Bacteria</taxon>
        <taxon>Bacillati</taxon>
        <taxon>Cyanobacteriota</taxon>
        <taxon>Cyanophyceae</taxon>
        <taxon>Leptolyngbyales</taxon>
        <taxon>Leptolyngbyaceae</taxon>
        <taxon>Leptolyngbya group</taxon>
        <taxon>Leptolyngbya</taxon>
    </lineage>
</organism>